<proteinExistence type="predicted"/>
<dbReference type="InterPro" id="IPR058882">
    <property type="entry name" value="PglZ_C"/>
</dbReference>
<gene>
    <name evidence="3" type="primary">pglZ</name>
    <name evidence="3" type="ORF">KEG57_48910</name>
</gene>
<evidence type="ECO:0000256" key="1">
    <source>
        <dbReference type="SAM" id="MobiDB-lite"/>
    </source>
</evidence>
<keyword evidence="4" id="KW-1185">Reference proteome</keyword>
<dbReference type="InterPro" id="IPR047992">
    <property type="entry name" value="BREX_PglZ"/>
</dbReference>
<protein>
    <submittedName>
        <fullName evidence="3">BREX-2 system phosphatase PglZ</fullName>
    </submittedName>
</protein>
<feature type="domain" description="Alkaline phosphatase-like protein PglZ C-terminal" evidence="2">
    <location>
        <begin position="856"/>
        <end position="958"/>
    </location>
</feature>
<dbReference type="Pfam" id="PF08665">
    <property type="entry name" value="PglZ"/>
    <property type="match status" value="1"/>
</dbReference>
<dbReference type="EMBL" id="JAGTJJ010000074">
    <property type="protein sequence ID" value="MDC3988484.1"/>
    <property type="molecule type" value="Genomic_DNA"/>
</dbReference>
<organism evidence="3 4">
    <name type="scientific">Polyangium jinanense</name>
    <dbReference type="NCBI Taxonomy" id="2829994"/>
    <lineage>
        <taxon>Bacteria</taxon>
        <taxon>Pseudomonadati</taxon>
        <taxon>Myxococcota</taxon>
        <taxon>Polyangia</taxon>
        <taxon>Polyangiales</taxon>
        <taxon>Polyangiaceae</taxon>
        <taxon>Polyangium</taxon>
    </lineage>
</organism>
<sequence length="964" mass="104139">MTASEVPEAPALTREHIKKELDLLHQKPRRARRSALFARLADKADDGATVDVVVGGESTRFRIVATSGELDLRQKLAKEEEPTAYVVSFSRRLPRDIEASLAGGRLFWPQIESLLPRRFGAKSCTPRMRGSKLRLVAQREGTRTYAQGEAPSIDLDDAWLVLLRNRLGLEAVPTEAQAFAAVLLDRERRGKSLAAVLAEVKGAREELGQVLDRRLGASARWIVAAWLDDAAVELAAMAVVGEAARAALGDRTSQSFALLMTVLEMRVRQVAGHPLLPLQQAKEGAPGLAKALVDLGYLVPLFWPKLEGQAHDPLRRAIVGEAETLLALEHLRPLALGSDRLPFVFAHRCKVFLEAIDAAVAAPDKPGVMDVVDRTAADLLAHDGARGEPRLRDQVEMATRLAAFLGEPVAQSGPVEAPHAEVVRLSTFQAGAGGWVDWARQVARDDGAGPLGKGLFGLIAAVDRVRDALDARFAAAYARVLGPRGDRGALSGMVRVEGRHQQVLPIEEVLARMGLVVLARSEELKLLVLCMDGMSWANLAELWGSIARTSFVPVSRGPRAAVLAHVPTITRLSRSALFAGRALLPGEPLDTTRDGERLAKHATIRQMNENPVVLLRGDVLGEGGGLSDDANRRVRGDERIVAVVVNAIDDQLKGSVQLRVTLSVEHILPLKELLKAAEDTGRLVLLVSDHGNVNWQRFVGAAVRTGGKDPEGMDRGARHRFLRAEEAAAPDEIELPVGALAGVKGVDRVAVAVHEAIRYTPVLHAGEHGGASLGEVVAPAVLLAPRGLLPTLEGLDVDVSPLEPPAFWTREVSRVEREVKAPAPPPPPREVATPPPAPTKKTAQVSLPFEPPPPEAPPELVVALFRSPLYKEQIKQIPEPDRPHCQKAIELLVRRGGRMARDPFAVALGIDTAGKGVRVPGFLSKLERVLNVDQEPVVEMDSKGQIITLDAERLRVIFLEDGHG</sequence>
<evidence type="ECO:0000313" key="4">
    <source>
        <dbReference type="Proteomes" id="UP001151081"/>
    </source>
</evidence>
<reference evidence="3 4" key="1">
    <citation type="submission" date="2021-04" db="EMBL/GenBank/DDBJ databases">
        <title>Genome analysis of Polyangium sp.</title>
        <authorList>
            <person name="Li Y."/>
            <person name="Wang J."/>
        </authorList>
    </citation>
    <scope>NUCLEOTIDE SEQUENCE [LARGE SCALE GENOMIC DNA]</scope>
    <source>
        <strain evidence="3 4">SDU14</strain>
    </source>
</reference>
<evidence type="ECO:0000259" key="2">
    <source>
        <dbReference type="Pfam" id="PF25863"/>
    </source>
</evidence>
<evidence type="ECO:0000313" key="3">
    <source>
        <dbReference type="EMBL" id="MDC3988484.1"/>
    </source>
</evidence>
<dbReference type="RefSeq" id="WP_272459824.1">
    <property type="nucleotide sequence ID" value="NZ_JAGTJJ010000074.1"/>
</dbReference>
<comment type="caution">
    <text evidence="3">The sequence shown here is derived from an EMBL/GenBank/DDBJ whole genome shotgun (WGS) entry which is preliminary data.</text>
</comment>
<feature type="compositionally biased region" description="Pro residues" evidence="1">
    <location>
        <begin position="822"/>
        <end position="838"/>
    </location>
</feature>
<dbReference type="NCBIfam" id="NF033446">
    <property type="entry name" value="BREX_PglZ_2"/>
    <property type="match status" value="1"/>
</dbReference>
<feature type="region of interest" description="Disordered" evidence="1">
    <location>
        <begin position="818"/>
        <end position="854"/>
    </location>
</feature>
<accession>A0A9X3XDP4</accession>
<dbReference type="Proteomes" id="UP001151081">
    <property type="component" value="Unassembled WGS sequence"/>
</dbReference>
<name>A0A9X3XDP4_9BACT</name>
<dbReference type="AlphaFoldDB" id="A0A9X3XDP4"/>
<dbReference type="Pfam" id="PF25863">
    <property type="entry name" value="PglZ_C"/>
    <property type="match status" value="1"/>
</dbReference>